<dbReference type="Proteomes" id="UP001432322">
    <property type="component" value="Unassembled WGS sequence"/>
</dbReference>
<comment type="caution">
    <text evidence="3">The sequence shown here is derived from an EMBL/GenBank/DDBJ whole genome shotgun (WGS) entry which is preliminary data.</text>
</comment>
<protein>
    <submittedName>
        <fullName evidence="3">Uncharacterized protein</fullName>
    </submittedName>
</protein>
<organism evidence="3 4">
    <name type="scientific">Pristionchus fissidentatus</name>
    <dbReference type="NCBI Taxonomy" id="1538716"/>
    <lineage>
        <taxon>Eukaryota</taxon>
        <taxon>Metazoa</taxon>
        <taxon>Ecdysozoa</taxon>
        <taxon>Nematoda</taxon>
        <taxon>Chromadorea</taxon>
        <taxon>Rhabditida</taxon>
        <taxon>Rhabditina</taxon>
        <taxon>Diplogasteromorpha</taxon>
        <taxon>Diplogasteroidea</taxon>
        <taxon>Neodiplogasteridae</taxon>
        <taxon>Pristionchus</taxon>
    </lineage>
</organism>
<name>A0AAV5V307_9BILA</name>
<evidence type="ECO:0000313" key="4">
    <source>
        <dbReference type="Proteomes" id="UP001432322"/>
    </source>
</evidence>
<reference evidence="3" key="1">
    <citation type="submission" date="2023-10" db="EMBL/GenBank/DDBJ databases">
        <title>Genome assembly of Pristionchus species.</title>
        <authorList>
            <person name="Yoshida K."/>
            <person name="Sommer R.J."/>
        </authorList>
    </citation>
    <scope>NUCLEOTIDE SEQUENCE</scope>
    <source>
        <strain evidence="3">RS5133</strain>
    </source>
</reference>
<proteinExistence type="predicted"/>
<evidence type="ECO:0000256" key="2">
    <source>
        <dbReference type="SAM" id="Phobius"/>
    </source>
</evidence>
<dbReference type="AlphaFoldDB" id="A0AAV5V307"/>
<feature type="non-terminal residue" evidence="3">
    <location>
        <position position="1"/>
    </location>
</feature>
<gene>
    <name evidence="3" type="ORF">PFISCL1PPCAC_5267</name>
</gene>
<keyword evidence="2" id="KW-0472">Membrane</keyword>
<feature type="compositionally biased region" description="Polar residues" evidence="1">
    <location>
        <begin position="583"/>
        <end position="597"/>
    </location>
</feature>
<evidence type="ECO:0000313" key="3">
    <source>
        <dbReference type="EMBL" id="GMT13970.1"/>
    </source>
</evidence>
<feature type="non-terminal residue" evidence="3">
    <location>
        <position position="627"/>
    </location>
</feature>
<feature type="compositionally biased region" description="Basic and acidic residues" evidence="1">
    <location>
        <begin position="435"/>
        <end position="450"/>
    </location>
</feature>
<feature type="region of interest" description="Disordered" evidence="1">
    <location>
        <begin position="421"/>
        <end position="627"/>
    </location>
</feature>
<feature type="compositionally biased region" description="Basic and acidic residues" evidence="1">
    <location>
        <begin position="470"/>
        <end position="484"/>
    </location>
</feature>
<feature type="transmembrane region" description="Helical" evidence="2">
    <location>
        <begin position="388"/>
        <end position="412"/>
    </location>
</feature>
<keyword evidence="4" id="KW-1185">Reference proteome</keyword>
<keyword evidence="2" id="KW-1133">Transmembrane helix</keyword>
<dbReference type="EMBL" id="BTSY01000002">
    <property type="protein sequence ID" value="GMT13970.1"/>
    <property type="molecule type" value="Genomic_DNA"/>
</dbReference>
<evidence type="ECO:0000256" key="1">
    <source>
        <dbReference type="SAM" id="MobiDB-lite"/>
    </source>
</evidence>
<keyword evidence="2" id="KW-0812">Transmembrane</keyword>
<feature type="compositionally biased region" description="Polar residues" evidence="1">
    <location>
        <begin position="607"/>
        <end position="627"/>
    </location>
</feature>
<sequence length="627" mass="67798">AKSKLESCRLLLAIQKTHNSEPSWRVVMQIKQTADSSVSGGVELLLRKTSDVKLMECTENVGNVAITKGHDNSYEYGMRQFHFEKDKLMMCAFNIKPSGHSWNFDMADLLKVKYKDGGGNDKLSDLNAVNVVSSLTPLIACNLNFITFSRAEARTAKPGYDFEVLDTSKPEMKCRAGYNLIVKDIMGAYKDVDNMKCSSKLEYFTNGGSLGSRAEEFNAFCAKPGCCTDDPPCVSGATCAKVDRNSNNADTCPTAKCEQGVIKAGSGTPTCSWNAATNKMEWTIGGSTDFTCISLTPCPDSNSLKFKDPNRANRTKDEAYCKEKYEMSYKDSADNKYIVLTKIACDHSNGAWTQIRKNPVETRQFDPANELICDADGDPAPAAANISLYIGAGLGALVLIIVVALLIFCCFCKKNRKESAAKKHQLTKPGMSTENKSKESKSKNGSKDSKSNVPSSSGVHGAGISSDHSVTQKDKKKKDDDGGQKDPTLMALDSEHGAVLTALPIGPQEPSSGVKTGMPDENRSNPTERSAIAKTDALNDMEKKRKAAAMLESSKVQGGEEGDEEGTERGQSRLDTALAKGSGTRNLDPTQAQTKPTKYSRTRMKTAGTQNGSTQDPTRGPDGTQQP</sequence>
<accession>A0AAV5V307</accession>